<evidence type="ECO:0000313" key="2">
    <source>
        <dbReference type="EMBL" id="CAA9251691.1"/>
    </source>
</evidence>
<organism evidence="2">
    <name type="scientific">uncultured Acidimicrobiales bacterium</name>
    <dbReference type="NCBI Taxonomy" id="310071"/>
    <lineage>
        <taxon>Bacteria</taxon>
        <taxon>Bacillati</taxon>
        <taxon>Actinomycetota</taxon>
        <taxon>Acidimicrobiia</taxon>
        <taxon>Acidimicrobiales</taxon>
        <taxon>environmental samples</taxon>
    </lineage>
</organism>
<dbReference type="EMBL" id="CADCSY010000102">
    <property type="protein sequence ID" value="CAA9251691.1"/>
    <property type="molecule type" value="Genomic_DNA"/>
</dbReference>
<evidence type="ECO:0000256" key="1">
    <source>
        <dbReference type="SAM" id="Phobius"/>
    </source>
</evidence>
<sequence>MAEGRNVGSVSAGGRNDTKKKRGLGWLWALLGLLLLAALAFLLIRNAGDDDPEGVGLSGQECPEYAGKEGKDETVEVASDAEPFFGCEVAIVGPVERVLSPDAFLVATEGGDPIVVVRSEDAEGVEVEEGTGYGVEGTIEEQLRIDDLGDVDTAGLEEFEGQPYLSAVATEESDS</sequence>
<protein>
    <submittedName>
        <fullName evidence="2">Uncharacterized protein</fullName>
    </submittedName>
</protein>
<feature type="transmembrane region" description="Helical" evidence="1">
    <location>
        <begin position="24"/>
        <end position="44"/>
    </location>
</feature>
<proteinExistence type="predicted"/>
<name>A0A6J4IIL2_9ACTN</name>
<reference evidence="2" key="1">
    <citation type="submission" date="2020-02" db="EMBL/GenBank/DDBJ databases">
        <authorList>
            <person name="Meier V. D."/>
        </authorList>
    </citation>
    <scope>NUCLEOTIDE SEQUENCE</scope>
    <source>
        <strain evidence="2">AVDCRST_MAG20</strain>
    </source>
</reference>
<accession>A0A6J4IIL2</accession>
<dbReference type="AlphaFoldDB" id="A0A6J4IIL2"/>
<keyword evidence="1" id="KW-0472">Membrane</keyword>
<keyword evidence="1" id="KW-0812">Transmembrane</keyword>
<keyword evidence="1" id="KW-1133">Transmembrane helix</keyword>
<gene>
    <name evidence="2" type="ORF">AVDCRST_MAG20-2300</name>
</gene>